<comment type="caution">
    <text evidence="10">The sequence shown here is derived from an EMBL/GenBank/DDBJ whole genome shotgun (WGS) entry which is preliminary data.</text>
</comment>
<evidence type="ECO:0000313" key="10">
    <source>
        <dbReference type="EMBL" id="GAF79344.1"/>
    </source>
</evidence>
<sequence>MSVELSHYLLVGVILFSIGLYMALAKRNAVAILMGIELMFNAVNLTLIAFSRFAESPEPIAGHVFVVFVITVAAAEAALALALAVLVYRNRETIDIDKINLMRW</sequence>
<keyword evidence="8 9" id="KW-0472">Membrane</keyword>
<dbReference type="PANTHER" id="PTHR11434:SF21">
    <property type="entry name" value="NADH DEHYDROGENASE SUBUNIT 4L-RELATED"/>
    <property type="match status" value="1"/>
</dbReference>
<evidence type="ECO:0000256" key="8">
    <source>
        <dbReference type="ARBA" id="ARBA00023136"/>
    </source>
</evidence>
<feature type="transmembrane region" description="Helical" evidence="9">
    <location>
        <begin position="60"/>
        <end position="88"/>
    </location>
</feature>
<comment type="subcellular location">
    <subcellularLocation>
        <location evidence="1">Membrane</location>
        <topology evidence="1">Multi-pass membrane protein</topology>
    </subcellularLocation>
</comment>
<feature type="transmembrane region" description="Helical" evidence="9">
    <location>
        <begin position="31"/>
        <end position="54"/>
    </location>
</feature>
<dbReference type="GO" id="GO:0042773">
    <property type="term" value="P:ATP synthesis coupled electron transport"/>
    <property type="evidence" value="ECO:0007669"/>
    <property type="project" value="InterPro"/>
</dbReference>
<evidence type="ECO:0000256" key="4">
    <source>
        <dbReference type="ARBA" id="ARBA00022692"/>
    </source>
</evidence>
<feature type="transmembrane region" description="Helical" evidence="9">
    <location>
        <begin position="6"/>
        <end position="24"/>
    </location>
</feature>
<keyword evidence="6 9" id="KW-1133">Transmembrane helix</keyword>
<evidence type="ECO:0000256" key="5">
    <source>
        <dbReference type="ARBA" id="ARBA00022967"/>
    </source>
</evidence>
<organism evidence="10">
    <name type="scientific">marine sediment metagenome</name>
    <dbReference type="NCBI Taxonomy" id="412755"/>
    <lineage>
        <taxon>unclassified sequences</taxon>
        <taxon>metagenomes</taxon>
        <taxon>ecological metagenomes</taxon>
    </lineage>
</organism>
<reference evidence="10" key="1">
    <citation type="journal article" date="2014" name="Front. Microbiol.">
        <title>High frequency of phylogenetically diverse reductive dehalogenase-homologous genes in deep subseafloor sedimentary metagenomes.</title>
        <authorList>
            <person name="Kawai M."/>
            <person name="Futagami T."/>
            <person name="Toyoda A."/>
            <person name="Takaki Y."/>
            <person name="Nishi S."/>
            <person name="Hori S."/>
            <person name="Arai W."/>
            <person name="Tsubouchi T."/>
            <person name="Morono Y."/>
            <person name="Uchiyama I."/>
            <person name="Ito T."/>
            <person name="Fujiyama A."/>
            <person name="Inagaki F."/>
            <person name="Takami H."/>
        </authorList>
    </citation>
    <scope>NUCLEOTIDE SEQUENCE</scope>
    <source>
        <strain evidence="10">Expedition CK06-06</strain>
    </source>
</reference>
<dbReference type="InterPro" id="IPR001133">
    <property type="entry name" value="NADH_UbQ_OxRdtase_chain4L/K"/>
</dbReference>
<dbReference type="NCBIfam" id="NF004320">
    <property type="entry name" value="PRK05715.1-2"/>
    <property type="match status" value="1"/>
</dbReference>
<keyword evidence="7" id="KW-0520">NAD</keyword>
<dbReference type="FunFam" id="1.10.287.3510:FF:000001">
    <property type="entry name" value="NADH-quinone oxidoreductase subunit K"/>
    <property type="match status" value="1"/>
</dbReference>
<dbReference type="HAMAP" id="MF_01456">
    <property type="entry name" value="NDH1_NuoK"/>
    <property type="match status" value="1"/>
</dbReference>
<name>X0SEA9_9ZZZZ</name>
<gene>
    <name evidence="10" type="ORF">S01H1_01339</name>
</gene>
<dbReference type="GO" id="GO:0016651">
    <property type="term" value="F:oxidoreductase activity, acting on NAD(P)H"/>
    <property type="evidence" value="ECO:0007669"/>
    <property type="project" value="InterPro"/>
</dbReference>
<evidence type="ECO:0000256" key="1">
    <source>
        <dbReference type="ARBA" id="ARBA00004141"/>
    </source>
</evidence>
<keyword evidence="3" id="KW-0813">Transport</keyword>
<keyword evidence="4 9" id="KW-0812">Transmembrane</keyword>
<protein>
    <submittedName>
        <fullName evidence="10">Uncharacterized protein</fullName>
    </submittedName>
</protein>
<dbReference type="NCBIfam" id="NF004322">
    <property type="entry name" value="PRK05715.1-4"/>
    <property type="match status" value="1"/>
</dbReference>
<dbReference type="InterPro" id="IPR039428">
    <property type="entry name" value="NUOK/Mnh_C1-like"/>
</dbReference>
<evidence type="ECO:0000256" key="9">
    <source>
        <dbReference type="SAM" id="Phobius"/>
    </source>
</evidence>
<evidence type="ECO:0000256" key="3">
    <source>
        <dbReference type="ARBA" id="ARBA00022448"/>
    </source>
</evidence>
<comment type="similarity">
    <text evidence="2">Belongs to the complex I subunit 4L family.</text>
</comment>
<accession>X0SEA9</accession>
<dbReference type="GO" id="GO:0030964">
    <property type="term" value="C:NADH dehydrogenase complex"/>
    <property type="evidence" value="ECO:0007669"/>
    <property type="project" value="TreeGrafter"/>
</dbReference>
<dbReference type="AlphaFoldDB" id="X0SEA9"/>
<dbReference type="PANTHER" id="PTHR11434">
    <property type="entry name" value="NADH-UBIQUINONE OXIDOREDUCTASE SUBUNIT ND4L"/>
    <property type="match status" value="1"/>
</dbReference>
<keyword evidence="5" id="KW-1278">Translocase</keyword>
<dbReference type="Pfam" id="PF00420">
    <property type="entry name" value="Oxidored_q2"/>
    <property type="match status" value="1"/>
</dbReference>
<proteinExistence type="inferred from homology"/>
<dbReference type="EMBL" id="BARS01000568">
    <property type="protein sequence ID" value="GAF79344.1"/>
    <property type="molecule type" value="Genomic_DNA"/>
</dbReference>
<evidence type="ECO:0000256" key="7">
    <source>
        <dbReference type="ARBA" id="ARBA00023027"/>
    </source>
</evidence>
<dbReference type="Gene3D" id="1.10.287.3510">
    <property type="match status" value="1"/>
</dbReference>
<evidence type="ECO:0000256" key="2">
    <source>
        <dbReference type="ARBA" id="ARBA00010519"/>
    </source>
</evidence>
<evidence type="ECO:0000256" key="6">
    <source>
        <dbReference type="ARBA" id="ARBA00022989"/>
    </source>
</evidence>
<dbReference type="NCBIfam" id="NF004323">
    <property type="entry name" value="PRK05715.1-5"/>
    <property type="match status" value="1"/>
</dbReference>